<feature type="domain" description="tRNA-guanine(15) transglycosylase-like" evidence="4">
    <location>
        <begin position="11"/>
        <end position="363"/>
    </location>
</feature>
<keyword evidence="2 5" id="KW-0808">Transferase</keyword>
<dbReference type="InterPro" id="IPR004803">
    <property type="entry name" value="TGT"/>
</dbReference>
<evidence type="ECO:0000256" key="2">
    <source>
        <dbReference type="ARBA" id="ARBA00022679"/>
    </source>
</evidence>
<keyword evidence="1 5" id="KW-0328">Glycosyltransferase</keyword>
<reference evidence="5" key="1">
    <citation type="submission" date="2015-10" db="EMBL/GenBank/DDBJ databases">
        <authorList>
            <person name="Gilbert D.G."/>
        </authorList>
    </citation>
    <scope>NUCLEOTIDE SEQUENCE</scope>
</reference>
<sequence>MKFEVLTSDGRARRSVLVFDRRRVDTPIFMPVGTRGAVKTVTPDEVAASGAQIILGNTFHLMLRPGVQVIAQHGSLHNFMGWDGPILTDSGGFQVWSLAERRRISEEGVTFQSPFDGSTVFLGPEESMQVQQGLGSDIAMTFDECTDYPATYEEAKRSMDLSMRWAARCRDAHSGSQQLLFGIAQGGVFPELRSSSLESLVSLGFDGYALGGLSVGEPKTKMYEILDDCAPLMPTDAPRYLMGVGKPEDLLRGVAAGIDMFDCVLPTRNARNGWLYTWDGVLKVKNTRHRQDTRPIDESCSCPCCSTYSRSYLRHLFVNKEGLGQRLCTVHNLWFFGQLMQEIRLAIENKRFDSFHRDFLLRYLE</sequence>
<dbReference type="HAMAP" id="MF_00168">
    <property type="entry name" value="Q_tRNA_Tgt"/>
    <property type="match status" value="1"/>
</dbReference>
<dbReference type="EC" id="2.4.2.29" evidence="5"/>
<dbReference type="GO" id="GO:0008616">
    <property type="term" value="P:tRNA queuosine(34) biosynthetic process"/>
    <property type="evidence" value="ECO:0007669"/>
    <property type="project" value="TreeGrafter"/>
</dbReference>
<dbReference type="FunFam" id="3.20.20.105:FF:000001">
    <property type="entry name" value="Queuine tRNA-ribosyltransferase"/>
    <property type="match status" value="1"/>
</dbReference>
<evidence type="ECO:0000259" key="4">
    <source>
        <dbReference type="Pfam" id="PF01702"/>
    </source>
</evidence>
<dbReference type="GO" id="GO:0005829">
    <property type="term" value="C:cytosol"/>
    <property type="evidence" value="ECO:0007669"/>
    <property type="project" value="TreeGrafter"/>
</dbReference>
<name>A0A170PR00_9ZZZZ</name>
<dbReference type="NCBIfam" id="TIGR00449">
    <property type="entry name" value="tgt_general"/>
    <property type="match status" value="1"/>
</dbReference>
<dbReference type="NCBIfam" id="TIGR00430">
    <property type="entry name" value="Q_tRNA_tgt"/>
    <property type="match status" value="1"/>
</dbReference>
<dbReference type="EMBL" id="CZRL01000059">
    <property type="protein sequence ID" value="CUS51320.1"/>
    <property type="molecule type" value="Genomic_DNA"/>
</dbReference>
<dbReference type="AlphaFoldDB" id="A0A170PR00"/>
<proteinExistence type="inferred from homology"/>
<gene>
    <name evidence="5" type="ORF">MGWOODY_XGa342</name>
</gene>
<dbReference type="InterPro" id="IPR036511">
    <property type="entry name" value="TGT-like_sf"/>
</dbReference>
<dbReference type="PANTHER" id="PTHR46499:SF1">
    <property type="entry name" value="QUEUINE TRNA-RIBOSYLTRANSFERASE"/>
    <property type="match status" value="1"/>
</dbReference>
<dbReference type="SUPFAM" id="SSF51713">
    <property type="entry name" value="tRNA-guanine transglycosylase"/>
    <property type="match status" value="1"/>
</dbReference>
<evidence type="ECO:0000313" key="5">
    <source>
        <dbReference type="EMBL" id="CUS51320.1"/>
    </source>
</evidence>
<accession>A0A170PR00</accession>
<dbReference type="Gene3D" id="3.20.20.105">
    <property type="entry name" value="Queuine tRNA-ribosyltransferase-like"/>
    <property type="match status" value="1"/>
</dbReference>
<organism evidence="5">
    <name type="scientific">hydrothermal vent metagenome</name>
    <dbReference type="NCBI Taxonomy" id="652676"/>
    <lineage>
        <taxon>unclassified sequences</taxon>
        <taxon>metagenomes</taxon>
        <taxon>ecological metagenomes</taxon>
    </lineage>
</organism>
<evidence type="ECO:0000256" key="1">
    <source>
        <dbReference type="ARBA" id="ARBA00022676"/>
    </source>
</evidence>
<dbReference type="InterPro" id="IPR002616">
    <property type="entry name" value="tRNA_ribo_trans-like"/>
</dbReference>
<dbReference type="PANTHER" id="PTHR46499">
    <property type="entry name" value="QUEUINE TRNA-RIBOSYLTRANSFERASE"/>
    <property type="match status" value="1"/>
</dbReference>
<evidence type="ECO:0000256" key="3">
    <source>
        <dbReference type="ARBA" id="ARBA00022694"/>
    </source>
</evidence>
<dbReference type="GO" id="GO:0008479">
    <property type="term" value="F:tRNA-guanosine(34) queuine transglycosylase activity"/>
    <property type="evidence" value="ECO:0007669"/>
    <property type="project" value="InterPro"/>
</dbReference>
<dbReference type="InterPro" id="IPR050076">
    <property type="entry name" value="ArchSynthase1/Queuine_TRR"/>
</dbReference>
<protein>
    <submittedName>
        <fullName evidence="5">tRNA-guanine transglycosylase</fullName>
        <ecNumber evidence="5">2.4.2.29</ecNumber>
    </submittedName>
</protein>
<keyword evidence="3" id="KW-0819">tRNA processing</keyword>
<dbReference type="Pfam" id="PF01702">
    <property type="entry name" value="TGT"/>
    <property type="match status" value="1"/>
</dbReference>